<evidence type="ECO:0000313" key="2">
    <source>
        <dbReference type="Proteomes" id="UP001062846"/>
    </source>
</evidence>
<gene>
    <name evidence="1" type="ORF">RHMOL_Rhmol04G0210500</name>
</gene>
<name>A0ACC0P308_RHOML</name>
<reference evidence="1" key="1">
    <citation type="submission" date="2022-02" db="EMBL/GenBank/DDBJ databases">
        <title>Plant Genome Project.</title>
        <authorList>
            <person name="Zhang R.-G."/>
        </authorList>
    </citation>
    <scope>NUCLEOTIDE SEQUENCE</scope>
    <source>
        <strain evidence="1">AT1</strain>
    </source>
</reference>
<dbReference type="EMBL" id="CM046391">
    <property type="protein sequence ID" value="KAI8559885.1"/>
    <property type="molecule type" value="Genomic_DNA"/>
</dbReference>
<evidence type="ECO:0000313" key="1">
    <source>
        <dbReference type="EMBL" id="KAI8559885.1"/>
    </source>
</evidence>
<comment type="caution">
    <text evidence="1">The sequence shown here is derived from an EMBL/GenBank/DDBJ whole genome shotgun (WGS) entry which is preliminary data.</text>
</comment>
<proteinExistence type="predicted"/>
<sequence>MLAIGWNLEDKTEEWKELVRDWNERYFMGFPPALVVDQAWLNHWEREWKAAQADPLDGLSLFMLFHQPEPVIPEEEAEEYVWDPQPNTAQLASNQNFNME</sequence>
<accession>A0ACC0P308</accession>
<keyword evidence="2" id="KW-1185">Reference proteome</keyword>
<dbReference type="Proteomes" id="UP001062846">
    <property type="component" value="Chromosome 4"/>
</dbReference>
<organism evidence="1 2">
    <name type="scientific">Rhododendron molle</name>
    <name type="common">Chinese azalea</name>
    <name type="synonym">Azalea mollis</name>
    <dbReference type="NCBI Taxonomy" id="49168"/>
    <lineage>
        <taxon>Eukaryota</taxon>
        <taxon>Viridiplantae</taxon>
        <taxon>Streptophyta</taxon>
        <taxon>Embryophyta</taxon>
        <taxon>Tracheophyta</taxon>
        <taxon>Spermatophyta</taxon>
        <taxon>Magnoliopsida</taxon>
        <taxon>eudicotyledons</taxon>
        <taxon>Gunneridae</taxon>
        <taxon>Pentapetalae</taxon>
        <taxon>asterids</taxon>
        <taxon>Ericales</taxon>
        <taxon>Ericaceae</taxon>
        <taxon>Ericoideae</taxon>
        <taxon>Rhodoreae</taxon>
        <taxon>Rhododendron</taxon>
    </lineage>
</organism>
<protein>
    <submittedName>
        <fullName evidence="1">Uncharacterized protein</fullName>
    </submittedName>
</protein>